<dbReference type="InterPro" id="IPR011004">
    <property type="entry name" value="Trimer_LpxA-like_sf"/>
</dbReference>
<dbReference type="PANTHER" id="PTHR13061:SF29">
    <property type="entry name" value="GAMMA CARBONIC ANHYDRASE-LIKE 1, MITOCHONDRIAL-RELATED"/>
    <property type="match status" value="1"/>
</dbReference>
<dbReference type="Gene3D" id="2.160.10.10">
    <property type="entry name" value="Hexapeptide repeat proteins"/>
    <property type="match status" value="1"/>
</dbReference>
<name>A0A381SW38_9ZZZZ</name>
<dbReference type="InterPro" id="IPR047324">
    <property type="entry name" value="LbH_gamma_CA-like"/>
</dbReference>
<reference evidence="1" key="1">
    <citation type="submission" date="2018-05" db="EMBL/GenBank/DDBJ databases">
        <authorList>
            <person name="Lanie J.A."/>
            <person name="Ng W.-L."/>
            <person name="Kazmierczak K.M."/>
            <person name="Andrzejewski T.M."/>
            <person name="Davidsen T.M."/>
            <person name="Wayne K.J."/>
            <person name="Tettelin H."/>
            <person name="Glass J.I."/>
            <person name="Rusch D."/>
            <person name="Podicherti R."/>
            <person name="Tsui H.-C.T."/>
            <person name="Winkler M.E."/>
        </authorList>
    </citation>
    <scope>NUCLEOTIDE SEQUENCE</scope>
</reference>
<protein>
    <recommendedName>
        <fullName evidence="2">Gamma carbonic anhydrase family protein</fullName>
    </recommendedName>
</protein>
<dbReference type="PANTHER" id="PTHR13061">
    <property type="entry name" value="DYNACTIN SUBUNIT P25"/>
    <property type="match status" value="1"/>
</dbReference>
<proteinExistence type="predicted"/>
<gene>
    <name evidence="1" type="ORF">METZ01_LOCUS60523</name>
</gene>
<dbReference type="Pfam" id="PF00132">
    <property type="entry name" value="Hexapep"/>
    <property type="match status" value="2"/>
</dbReference>
<evidence type="ECO:0000313" key="1">
    <source>
        <dbReference type="EMBL" id="SVA07669.1"/>
    </source>
</evidence>
<dbReference type="SUPFAM" id="SSF51161">
    <property type="entry name" value="Trimeric LpxA-like enzymes"/>
    <property type="match status" value="1"/>
</dbReference>
<sequence length="178" mass="18948">MNTNAIRRTDLIRTLEGVTPKVADTAWVSEFAYVVGNVEIGEYASIWPGVTIRGDSPHAIVVGDYVNIQEGSVIHGDGLTIEDHVSVGHSVVVHCDLVGRGSLLGNNCTVLNRVTLGENCLIAANTVVLGGTQVPARSFVTGAPGSVKREVTDKQITQMAHTNEELVKRAKSFKDSGL</sequence>
<accession>A0A381SW38</accession>
<dbReference type="CDD" id="cd04645">
    <property type="entry name" value="LbH_gamma_CA_like"/>
    <property type="match status" value="1"/>
</dbReference>
<dbReference type="EMBL" id="UINC01003595">
    <property type="protein sequence ID" value="SVA07669.1"/>
    <property type="molecule type" value="Genomic_DNA"/>
</dbReference>
<dbReference type="InterPro" id="IPR001451">
    <property type="entry name" value="Hexapep"/>
</dbReference>
<dbReference type="InterPro" id="IPR050484">
    <property type="entry name" value="Transf_Hexapept/Carb_Anhydrase"/>
</dbReference>
<organism evidence="1">
    <name type="scientific">marine metagenome</name>
    <dbReference type="NCBI Taxonomy" id="408172"/>
    <lineage>
        <taxon>unclassified sequences</taxon>
        <taxon>metagenomes</taxon>
        <taxon>ecological metagenomes</taxon>
    </lineage>
</organism>
<dbReference type="AlphaFoldDB" id="A0A381SW38"/>
<evidence type="ECO:0008006" key="2">
    <source>
        <dbReference type="Google" id="ProtNLM"/>
    </source>
</evidence>